<dbReference type="PANTHER" id="PTHR24177:SF468">
    <property type="entry name" value="PGG DOMAIN-CONTAINING PROTEIN"/>
    <property type="match status" value="1"/>
</dbReference>
<sequence length="658" mass="74311">MNPTSTTAIGVATSRPQPTRTKTIIRNLPIRDLLGNRAQYLSICVPLYNASIKGDWEAAQAILDKHQDLDLVGYAISENYDTALHIAASAKSSKLIENFVENLVDKMTKEQLELKNDNDNTAFCLAAAGGNVKTVMTMLEKNGNLGDITGSNGMMPLYMASLFGKHEMVNYLYKNSREMHGDSWTNKNRSWVLQKCVEADQYDIALKIVSRWPLLAKSGILLGVLARKPDAFRGIKPHFIWRIICPILALIHVKVGPSEKETDAMELLKIIWSEIVKLSKDEINSIIRGPADQPTNSGTEKEDVEQLLGSILENVAKMPNRIHNLWSRKPVDHEAKSVNQKFSSRVLFVAAEMGNTEFLVELIRQYPDLIWKKNDNEQTIFHVAISHRHEGIYNLLHEIGSMKDMITPLKDLKGNNMLHLVGKCAKKKRLQVISGVALQMQRELLWFKEVEGMIPPSYRERKNNDGLTPHELFSKEHKELLASGEKWMKETASQSMVVAALIATIVFAAAFTVPGGYNQTNGVPMFFQKRSFIVFVISDAISLTFSSVSLLIFLSILTSRYAEDDFLELLPKRLMRGLTTLFFSIAAMMVAFSVSFFVLYQNNLIWIPIVISAIASVPVFLYARLQYDLLGDVYNSTYTSKNLFKPEKLKIYYQNPKH</sequence>
<dbReference type="InterPro" id="IPR002110">
    <property type="entry name" value="Ankyrin_rpt"/>
</dbReference>
<accession>A0A9R1WR88</accession>
<dbReference type="SUPFAM" id="SSF48403">
    <property type="entry name" value="Ankyrin repeat"/>
    <property type="match status" value="1"/>
</dbReference>
<keyword evidence="1" id="KW-0472">Membrane</keyword>
<gene>
    <name evidence="3" type="ORF">LSAT_V11C100034680</name>
</gene>
<keyword evidence="4" id="KW-1185">Reference proteome</keyword>
<dbReference type="SMART" id="SM00248">
    <property type="entry name" value="ANK"/>
    <property type="match status" value="6"/>
</dbReference>
<dbReference type="Gene3D" id="1.25.40.20">
    <property type="entry name" value="Ankyrin repeat-containing domain"/>
    <property type="match status" value="2"/>
</dbReference>
<dbReference type="InterPro" id="IPR026961">
    <property type="entry name" value="PGG_dom"/>
</dbReference>
<dbReference type="OrthoDB" id="1921232at2759"/>
<feature type="transmembrane region" description="Helical" evidence="1">
    <location>
        <begin position="532"/>
        <end position="557"/>
    </location>
</feature>
<dbReference type="Pfam" id="PF13962">
    <property type="entry name" value="PGG"/>
    <property type="match status" value="1"/>
</dbReference>
<evidence type="ECO:0000256" key="1">
    <source>
        <dbReference type="SAM" id="Phobius"/>
    </source>
</evidence>
<dbReference type="PANTHER" id="PTHR24177">
    <property type="entry name" value="CASKIN"/>
    <property type="match status" value="1"/>
</dbReference>
<evidence type="ECO:0000259" key="2">
    <source>
        <dbReference type="Pfam" id="PF13962"/>
    </source>
</evidence>
<evidence type="ECO:0000313" key="3">
    <source>
        <dbReference type="EMBL" id="KAJ0227337.1"/>
    </source>
</evidence>
<proteinExistence type="predicted"/>
<feature type="transmembrane region" description="Helical" evidence="1">
    <location>
        <begin position="496"/>
        <end position="517"/>
    </location>
</feature>
<name>A0A9R1WR88_LACSA</name>
<organism evidence="3 4">
    <name type="scientific">Lactuca sativa</name>
    <name type="common">Garden lettuce</name>
    <dbReference type="NCBI Taxonomy" id="4236"/>
    <lineage>
        <taxon>Eukaryota</taxon>
        <taxon>Viridiplantae</taxon>
        <taxon>Streptophyta</taxon>
        <taxon>Embryophyta</taxon>
        <taxon>Tracheophyta</taxon>
        <taxon>Spermatophyta</taxon>
        <taxon>Magnoliopsida</taxon>
        <taxon>eudicotyledons</taxon>
        <taxon>Gunneridae</taxon>
        <taxon>Pentapetalae</taxon>
        <taxon>asterids</taxon>
        <taxon>campanulids</taxon>
        <taxon>Asterales</taxon>
        <taxon>Asteraceae</taxon>
        <taxon>Cichorioideae</taxon>
        <taxon>Cichorieae</taxon>
        <taxon>Lactucinae</taxon>
        <taxon>Lactuca</taxon>
    </lineage>
</organism>
<comment type="caution">
    <text evidence="3">The sequence shown here is derived from an EMBL/GenBank/DDBJ whole genome shotgun (WGS) entry which is preliminary data.</text>
</comment>
<feature type="transmembrane region" description="Helical" evidence="1">
    <location>
        <begin position="605"/>
        <end position="623"/>
    </location>
</feature>
<dbReference type="AlphaFoldDB" id="A0A9R1WR88"/>
<keyword evidence="1" id="KW-1133">Transmembrane helix</keyword>
<reference evidence="3 4" key="1">
    <citation type="journal article" date="2017" name="Nat. Commun.">
        <title>Genome assembly with in vitro proximity ligation data and whole-genome triplication in lettuce.</title>
        <authorList>
            <person name="Reyes-Chin-Wo S."/>
            <person name="Wang Z."/>
            <person name="Yang X."/>
            <person name="Kozik A."/>
            <person name="Arikit S."/>
            <person name="Song C."/>
            <person name="Xia L."/>
            <person name="Froenicke L."/>
            <person name="Lavelle D.O."/>
            <person name="Truco M.J."/>
            <person name="Xia R."/>
            <person name="Zhu S."/>
            <person name="Xu C."/>
            <person name="Xu H."/>
            <person name="Xu X."/>
            <person name="Cox K."/>
            <person name="Korf I."/>
            <person name="Meyers B.C."/>
            <person name="Michelmore R.W."/>
        </authorList>
    </citation>
    <scope>NUCLEOTIDE SEQUENCE [LARGE SCALE GENOMIC DNA]</scope>
    <source>
        <strain evidence="4">cv. Salinas</strain>
        <tissue evidence="3">Seedlings</tissue>
    </source>
</reference>
<dbReference type="Proteomes" id="UP000235145">
    <property type="component" value="Unassembled WGS sequence"/>
</dbReference>
<dbReference type="Pfam" id="PF12796">
    <property type="entry name" value="Ank_2"/>
    <property type="match status" value="1"/>
</dbReference>
<dbReference type="EMBL" id="NBSK02000001">
    <property type="protein sequence ID" value="KAJ0227337.1"/>
    <property type="molecule type" value="Genomic_DNA"/>
</dbReference>
<protein>
    <recommendedName>
        <fullName evidence="2">PGG domain-containing protein</fullName>
    </recommendedName>
</protein>
<keyword evidence="1" id="KW-0812">Transmembrane</keyword>
<feature type="domain" description="PGG" evidence="2">
    <location>
        <begin position="485"/>
        <end position="598"/>
    </location>
</feature>
<evidence type="ECO:0000313" key="4">
    <source>
        <dbReference type="Proteomes" id="UP000235145"/>
    </source>
</evidence>
<dbReference type="InterPro" id="IPR036770">
    <property type="entry name" value="Ankyrin_rpt-contain_sf"/>
</dbReference>
<feature type="transmembrane region" description="Helical" evidence="1">
    <location>
        <begin position="578"/>
        <end position="599"/>
    </location>
</feature>